<dbReference type="Pfam" id="PF14030">
    <property type="entry name" value="DUF4245"/>
    <property type="match status" value="1"/>
</dbReference>
<dbReference type="OrthoDB" id="4801970at2"/>
<keyword evidence="4" id="KW-1185">Reference proteome</keyword>
<accession>A0A7L5AFV8</accession>
<evidence type="ECO:0000313" key="4">
    <source>
        <dbReference type="Proteomes" id="UP000464507"/>
    </source>
</evidence>
<dbReference type="KEGG" id="mant:BHD05_06675"/>
<name>A0A7L5AFV8_9MICO</name>
<dbReference type="EMBL" id="CP017146">
    <property type="protein sequence ID" value="QHO69373.1"/>
    <property type="molecule type" value="Genomic_DNA"/>
</dbReference>
<feature type="compositionally biased region" description="Basic and acidic residues" evidence="1">
    <location>
        <begin position="1"/>
        <end position="28"/>
    </location>
</feature>
<keyword evidence="2" id="KW-1133">Transmembrane helix</keyword>
<dbReference type="Proteomes" id="UP000464507">
    <property type="component" value="Chromosome"/>
</dbReference>
<sequence length="211" mass="22343">MAKEPRIVAELGRPETPEETAARKAENSRKHRANQTAINLVLALAASLAIVLVLVLVVVRPTQPPRAAIDYASVAAREQPGVGEPLASPTLPPEWTANAATLDTGTDDITTWSIGFITPAEQFIALRQGIDANPTWLANRLDKLSPTGTEVIDGLEWAVYDNRDSRDPGNLAYAMSTSTGSSSFALYGTAETAEFLALATALSADLDGSAE</sequence>
<keyword evidence="2" id="KW-0472">Membrane</keyword>
<keyword evidence="2" id="KW-0812">Transmembrane</keyword>
<evidence type="ECO:0000313" key="3">
    <source>
        <dbReference type="EMBL" id="QHO69373.1"/>
    </source>
</evidence>
<organism evidence="3 4">
    <name type="scientific">Marisediminicola antarctica</name>
    <dbReference type="NCBI Taxonomy" id="674079"/>
    <lineage>
        <taxon>Bacteria</taxon>
        <taxon>Bacillati</taxon>
        <taxon>Actinomycetota</taxon>
        <taxon>Actinomycetes</taxon>
        <taxon>Micrococcales</taxon>
        <taxon>Microbacteriaceae</taxon>
        <taxon>Marisediminicola</taxon>
    </lineage>
</organism>
<feature type="transmembrane region" description="Helical" evidence="2">
    <location>
        <begin position="37"/>
        <end position="59"/>
    </location>
</feature>
<gene>
    <name evidence="3" type="ORF">BHD05_06675</name>
</gene>
<proteinExistence type="predicted"/>
<evidence type="ECO:0000256" key="2">
    <source>
        <dbReference type="SAM" id="Phobius"/>
    </source>
</evidence>
<dbReference type="RefSeq" id="WP_161885735.1">
    <property type="nucleotide sequence ID" value="NZ_CP017146.1"/>
</dbReference>
<dbReference type="InterPro" id="IPR025339">
    <property type="entry name" value="DUF4245"/>
</dbReference>
<dbReference type="AlphaFoldDB" id="A0A7L5AFV8"/>
<evidence type="ECO:0000256" key="1">
    <source>
        <dbReference type="SAM" id="MobiDB-lite"/>
    </source>
</evidence>
<reference evidence="3 4" key="1">
    <citation type="submission" date="2016-09" db="EMBL/GenBank/DDBJ databases">
        <title>Complete genome sequence of microbes from the polar regions.</title>
        <authorList>
            <person name="Liao L."/>
            <person name="Chen B."/>
        </authorList>
    </citation>
    <scope>NUCLEOTIDE SEQUENCE [LARGE SCALE GENOMIC DNA]</scope>
    <source>
        <strain evidence="3 4">ZS314</strain>
    </source>
</reference>
<feature type="region of interest" description="Disordered" evidence="1">
    <location>
        <begin position="1"/>
        <end position="30"/>
    </location>
</feature>
<protein>
    <submittedName>
        <fullName evidence="3">Exodeoxyribonuclease VII small subunit</fullName>
    </submittedName>
</protein>